<organism evidence="1">
    <name type="scientific">Eucalyptus grandis</name>
    <name type="common">Flooded gum</name>
    <dbReference type="NCBI Taxonomy" id="71139"/>
    <lineage>
        <taxon>Eukaryota</taxon>
        <taxon>Viridiplantae</taxon>
        <taxon>Streptophyta</taxon>
        <taxon>Embryophyta</taxon>
        <taxon>Tracheophyta</taxon>
        <taxon>Spermatophyta</taxon>
        <taxon>Magnoliopsida</taxon>
        <taxon>eudicotyledons</taxon>
        <taxon>Gunneridae</taxon>
        <taxon>Pentapetalae</taxon>
        <taxon>rosids</taxon>
        <taxon>malvids</taxon>
        <taxon>Myrtales</taxon>
        <taxon>Myrtaceae</taxon>
        <taxon>Myrtoideae</taxon>
        <taxon>Eucalypteae</taxon>
        <taxon>Eucalyptus</taxon>
    </lineage>
</organism>
<dbReference type="AlphaFoldDB" id="A0A059A212"/>
<gene>
    <name evidence="1" type="ORF">EUGRSUZ_K01899</name>
</gene>
<accession>A0A059A212</accession>
<dbReference type="EMBL" id="KK198763">
    <property type="protein sequence ID" value="KCW48162.1"/>
    <property type="molecule type" value="Genomic_DNA"/>
</dbReference>
<protein>
    <submittedName>
        <fullName evidence="1">Uncharacterized protein</fullName>
    </submittedName>
</protein>
<sequence>MGYCFCKINFRKRPGSLLDRHSSCEEVGAEAGAGAGGGEFLTLQELGNSRGTPHQHSRQTLLTPRLQGDGMMEVPGLLPLW</sequence>
<reference evidence="1" key="1">
    <citation type="submission" date="2013-07" db="EMBL/GenBank/DDBJ databases">
        <title>The genome of Eucalyptus grandis.</title>
        <authorList>
            <person name="Schmutz J."/>
            <person name="Hayes R."/>
            <person name="Myburg A."/>
            <person name="Tuskan G."/>
            <person name="Grattapaglia D."/>
            <person name="Rokhsar D.S."/>
        </authorList>
    </citation>
    <scope>NUCLEOTIDE SEQUENCE</scope>
    <source>
        <tissue evidence="1">Leaf extractions</tissue>
    </source>
</reference>
<name>A0A059A212_EUCGR</name>
<dbReference type="Gramene" id="KCW48162">
    <property type="protein sequence ID" value="KCW48162"/>
    <property type="gene ID" value="EUGRSUZ_K01899"/>
</dbReference>
<dbReference type="InParanoid" id="A0A059A212"/>
<proteinExistence type="predicted"/>
<evidence type="ECO:0000313" key="1">
    <source>
        <dbReference type="EMBL" id="KCW48162.1"/>
    </source>
</evidence>